<gene>
    <name evidence="1" type="ORF">LQ384_09960</name>
</gene>
<dbReference type="AlphaFoldDB" id="A0AAW4XEZ9"/>
<protein>
    <recommendedName>
        <fullName evidence="3">Helix-turn-helix domain-containing protein</fullName>
    </recommendedName>
</protein>
<comment type="caution">
    <text evidence="1">The sequence shown here is derived from an EMBL/GenBank/DDBJ whole genome shotgun (WGS) entry which is preliminary data.</text>
</comment>
<evidence type="ECO:0000313" key="1">
    <source>
        <dbReference type="EMBL" id="MCD2111420.1"/>
    </source>
</evidence>
<dbReference type="EMBL" id="JAJNCO010000004">
    <property type="protein sequence ID" value="MCD2111420.1"/>
    <property type="molecule type" value="Genomic_DNA"/>
</dbReference>
<organism evidence="1 2">
    <name type="scientific">Rhodococcus rhodochrous</name>
    <dbReference type="NCBI Taxonomy" id="1829"/>
    <lineage>
        <taxon>Bacteria</taxon>
        <taxon>Bacillati</taxon>
        <taxon>Actinomycetota</taxon>
        <taxon>Actinomycetes</taxon>
        <taxon>Mycobacteriales</taxon>
        <taxon>Nocardiaceae</taxon>
        <taxon>Rhodococcus</taxon>
    </lineage>
</organism>
<reference evidence="1" key="1">
    <citation type="submission" date="2021-11" db="EMBL/GenBank/DDBJ databases">
        <title>Development of a sustainable strategy for remediation of hydrocarbon-contaminated territories based on the waste exchange concept.</title>
        <authorList>
            <person name="Elkin A."/>
        </authorList>
    </citation>
    <scope>NUCLEOTIDE SEQUENCE</scope>
    <source>
        <strain evidence="1">IEGM 757</strain>
    </source>
</reference>
<evidence type="ECO:0000313" key="2">
    <source>
        <dbReference type="Proteomes" id="UP001198630"/>
    </source>
</evidence>
<name>A0AAW4XEZ9_RHORH</name>
<accession>A0AAW4XEZ9</accession>
<sequence length="148" mass="15326">MSKARQSMLDADGALAGVSTAAERTRSALDAKAAAVDVQSAAIRAAHDGGATVAQLVAASGLTRSAVHKILAAGDDADRQERVRQLLLEVEAAAERCREARDLAADVAAKRRSSIVSAVEAGVRVADVQRAAGLSRARVDAILQERDT</sequence>
<dbReference type="RefSeq" id="WP_230789892.1">
    <property type="nucleotide sequence ID" value="NZ_JAJNCO010000004.1"/>
</dbReference>
<proteinExistence type="predicted"/>
<evidence type="ECO:0008006" key="3">
    <source>
        <dbReference type="Google" id="ProtNLM"/>
    </source>
</evidence>
<dbReference type="Proteomes" id="UP001198630">
    <property type="component" value="Unassembled WGS sequence"/>
</dbReference>